<dbReference type="PROSITE" id="PS51257">
    <property type="entry name" value="PROKAR_LIPOPROTEIN"/>
    <property type="match status" value="1"/>
</dbReference>
<keyword evidence="1" id="KW-0732">Signal</keyword>
<dbReference type="Proteomes" id="UP000007590">
    <property type="component" value="Chromosome"/>
</dbReference>
<dbReference type="eggNOG" id="ENOG5030W5Z">
    <property type="taxonomic scope" value="Bacteria"/>
</dbReference>
<feature type="signal peptide" evidence="1">
    <location>
        <begin position="1"/>
        <end position="19"/>
    </location>
</feature>
<dbReference type="HOGENOM" id="CLU_592995_0_0_10"/>
<accession>H8KXH8</accession>
<feature type="chain" id="PRO_5003615429" description="DUF4270 domain-containing protein" evidence="1">
    <location>
        <begin position="20"/>
        <end position="461"/>
    </location>
</feature>
<evidence type="ECO:0000313" key="3">
    <source>
        <dbReference type="Proteomes" id="UP000007590"/>
    </source>
</evidence>
<dbReference type="OrthoDB" id="1466062at2"/>
<evidence type="ECO:0000256" key="1">
    <source>
        <dbReference type="SAM" id="SignalP"/>
    </source>
</evidence>
<dbReference type="AlphaFoldDB" id="H8KXH8"/>
<sequence length="461" mass="50282">MKFLKLDLLILLISLFIFSGCENPDGIGLDGTEYQNGTQADGFVVTSQLVTDAHIRTDNRFTYNGSNTNTNLMKLLGYMNDPVFGKTEVEINSQLIKPDTAAFKFPAGAILDSAVLVLSYVDTSDIKNTYYGDASTKFKAVIEELGDPLRIDTTYYSDKYFNTVATMGTGFFVASPRKNIYVYNFIDGAPDTLVNVGPQIRIPLDNNYAYQKFVNAPAGSFNSVAAFNAYIKGIKLRIDPASVPGGGGVVYLNMNTSEKSNIFLYYHNSTDTSFKKIAISGAIAQTNYFKHDYSGTPVADALANNNQQTIYVQALAGVKTQIKFPDVKSLTANGRKAINKAELVVSLNSGTDATFAAPKRIILNQGVDKAGAYVQIPDLNYYDSRISPTGSVLSGYYNTSKKNYSINVTKYIQDILDGKASDDNLFLTFDNPAQIAERAVLGGPSGPGVTMKLRIIYSDIK</sequence>
<protein>
    <recommendedName>
        <fullName evidence="4">DUF4270 domain-containing protein</fullName>
    </recommendedName>
</protein>
<gene>
    <name evidence="2" type="ordered locus">Solca_3502</name>
</gene>
<dbReference type="InterPro" id="IPR025366">
    <property type="entry name" value="DUF4270"/>
</dbReference>
<dbReference type="STRING" id="929556.Solca_3502"/>
<keyword evidence="3" id="KW-1185">Reference proteome</keyword>
<dbReference type="Pfam" id="PF14092">
    <property type="entry name" value="DUF4270"/>
    <property type="match status" value="1"/>
</dbReference>
<dbReference type="KEGG" id="scn:Solca_3502"/>
<dbReference type="RefSeq" id="WP_014681730.1">
    <property type="nucleotide sequence ID" value="NC_017770.1"/>
</dbReference>
<dbReference type="EMBL" id="CP003349">
    <property type="protein sequence ID" value="AFD08507.1"/>
    <property type="molecule type" value="Genomic_DNA"/>
</dbReference>
<reference evidence="2" key="1">
    <citation type="submission" date="2012-02" db="EMBL/GenBank/DDBJ databases">
        <title>The complete genome of Solitalea canadensis DSM 3403.</title>
        <authorList>
            <consortium name="US DOE Joint Genome Institute (JGI-PGF)"/>
            <person name="Lucas S."/>
            <person name="Copeland A."/>
            <person name="Lapidus A."/>
            <person name="Glavina del Rio T."/>
            <person name="Dalin E."/>
            <person name="Tice H."/>
            <person name="Bruce D."/>
            <person name="Goodwin L."/>
            <person name="Pitluck S."/>
            <person name="Peters L."/>
            <person name="Ovchinnikova G."/>
            <person name="Lu M."/>
            <person name="Kyrpides N."/>
            <person name="Mavromatis K."/>
            <person name="Ivanova N."/>
            <person name="Brettin T."/>
            <person name="Detter J.C."/>
            <person name="Han C."/>
            <person name="Larimer F."/>
            <person name="Land M."/>
            <person name="Hauser L."/>
            <person name="Markowitz V."/>
            <person name="Cheng J.-F."/>
            <person name="Hugenholtz P."/>
            <person name="Woyke T."/>
            <person name="Wu D."/>
            <person name="Spring S."/>
            <person name="Schroeder M."/>
            <person name="Kopitz M."/>
            <person name="Brambilla E."/>
            <person name="Klenk H.-P."/>
            <person name="Eisen J.A."/>
        </authorList>
    </citation>
    <scope>NUCLEOTIDE SEQUENCE</scope>
    <source>
        <strain evidence="2">DSM 3403</strain>
    </source>
</reference>
<evidence type="ECO:0000313" key="2">
    <source>
        <dbReference type="EMBL" id="AFD08507.1"/>
    </source>
</evidence>
<name>H8KXH8_SOLCM</name>
<organism evidence="2 3">
    <name type="scientific">Solitalea canadensis (strain ATCC 29591 / DSM 3403 / JCM 21819 / LMG 8368 / NBRC 15130 / NCIMB 12057 / USAM 9D)</name>
    <name type="common">Flexibacter canadensis</name>
    <dbReference type="NCBI Taxonomy" id="929556"/>
    <lineage>
        <taxon>Bacteria</taxon>
        <taxon>Pseudomonadati</taxon>
        <taxon>Bacteroidota</taxon>
        <taxon>Sphingobacteriia</taxon>
        <taxon>Sphingobacteriales</taxon>
        <taxon>Sphingobacteriaceae</taxon>
        <taxon>Solitalea</taxon>
    </lineage>
</organism>
<evidence type="ECO:0008006" key="4">
    <source>
        <dbReference type="Google" id="ProtNLM"/>
    </source>
</evidence>
<proteinExistence type="predicted"/>